<evidence type="ECO:0000256" key="8">
    <source>
        <dbReference type="PROSITE-ProRule" id="PRU01360"/>
    </source>
</evidence>
<evidence type="ECO:0000256" key="10">
    <source>
        <dbReference type="SAM" id="SignalP"/>
    </source>
</evidence>
<evidence type="ECO:0000259" key="11">
    <source>
        <dbReference type="Pfam" id="PF00593"/>
    </source>
</evidence>
<keyword evidence="4 8" id="KW-0812">Transmembrane</keyword>
<keyword evidence="14" id="KW-1185">Reference proteome</keyword>
<dbReference type="InterPro" id="IPR037066">
    <property type="entry name" value="Plug_dom_sf"/>
</dbReference>
<evidence type="ECO:0000256" key="9">
    <source>
        <dbReference type="RuleBase" id="RU003357"/>
    </source>
</evidence>
<evidence type="ECO:0000256" key="4">
    <source>
        <dbReference type="ARBA" id="ARBA00022692"/>
    </source>
</evidence>
<dbReference type="Proteomes" id="UP000309138">
    <property type="component" value="Unassembled WGS sequence"/>
</dbReference>
<keyword evidence="3 8" id="KW-1134">Transmembrane beta strand</keyword>
<keyword evidence="6 8" id="KW-0472">Membrane</keyword>
<evidence type="ECO:0000256" key="2">
    <source>
        <dbReference type="ARBA" id="ARBA00022448"/>
    </source>
</evidence>
<evidence type="ECO:0000256" key="1">
    <source>
        <dbReference type="ARBA" id="ARBA00004571"/>
    </source>
</evidence>
<dbReference type="Gene3D" id="2.170.130.10">
    <property type="entry name" value="TonB-dependent receptor, plug domain"/>
    <property type="match status" value="1"/>
</dbReference>
<keyword evidence="10" id="KW-0732">Signal</keyword>
<name>A0A4U1L1H9_9SPHN</name>
<proteinExistence type="inferred from homology"/>
<dbReference type="InterPro" id="IPR012910">
    <property type="entry name" value="Plug_dom"/>
</dbReference>
<sequence>MDETAKEPGRHAGTYRRHLFVGAAMAALLGATPLHAQEVPTAADPEPEQAEEITVTGSRLVRRDLVATSPITTVGEELISDSGNVTLESTLNNFPQLTPDNTSTTNQSGGAGVLSVDLRSLGAVRTLVLVDGKRFIPGDVTGLVDLAAIPDRLIDRVEVITGGASAVYGSDAVAGAVNFVLKRDFEGVEASYQYGETTRRDGISHKADLVLGVNAPDGRGNVTAYASYTRRGAIFMGDRAFSANPLLADAQGVFQPFGSGNIPGGLIGINTTQIPQLNGIPDLNNASGACPVANTGIRFGQNGEPLPYCRPRDQFNYAAPNFLLRPLERYQAAVNAHYDIASNVEVYGQFFFTRKENSFQQAAEAVTPSSSGQSPGTVLIPNADTNPLFTDQQRAFFAANRGFFDPDGDGVFTLRNVGRRFEEFGPRNVSYTADSFGLTGGLRGNFNVGERRWNWDAFYQYHQSDVTALRQNLLSRSRTTAGLDVVLVGGVPQCRNREVSGCIPVNIFGTGTLTQAQADFLSVDTTTRDRFDRTVLGGALSGELFDLWAGPVALALGAEYRKDRFSTNPDEVALSNDLAAIAVPPVVNSGEFSVREIFGEIRVPLLRDVPLIRELAVEGAIRYADYSTIGGVTTWKGAVDWQVTDWARLRGNYSRAIRAPNLNELFAPVSSGFIGGNDPCVAANRPSAAQKQLCLAQGVPQQFIDTLEVGGSQGFDRLSGGNANLTEESADTFTVGAVLTPFRGFALTIDYFDIKVDDAIAQVDAQQLINTCFQTLDAASLACTSITRNDSGNIERVSAPLLNIASRRVRGLDATIDYRVDLDRFGIGGDPGTLAFQIVGTWQFEDSNVPLEGLPAVECAGFYGGPCSSDSVRITPDFRAFASATYSSGPLTVRNQLRYIDDVELSPLSPPNQAGTVAAETYWDLFLGFQLREEIELFGGMNNILDNQPPILGFAAGGDANTNVQLYDVIGRQFYLGARLRF</sequence>
<dbReference type="PROSITE" id="PS52016">
    <property type="entry name" value="TONB_DEPENDENT_REC_3"/>
    <property type="match status" value="1"/>
</dbReference>
<dbReference type="SUPFAM" id="SSF56935">
    <property type="entry name" value="Porins"/>
    <property type="match status" value="1"/>
</dbReference>
<accession>A0A4U1L1H9</accession>
<dbReference type="AlphaFoldDB" id="A0A4U1L1H9"/>
<dbReference type="Pfam" id="PF07715">
    <property type="entry name" value="Plug"/>
    <property type="match status" value="1"/>
</dbReference>
<reference evidence="13 14" key="1">
    <citation type="submission" date="2019-04" db="EMBL/GenBank/DDBJ databases">
        <authorList>
            <person name="Yang Y."/>
            <person name="Wei D."/>
        </authorList>
    </citation>
    <scope>NUCLEOTIDE SEQUENCE [LARGE SCALE GENOMIC DNA]</scope>
    <source>
        <strain evidence="13 14">L-1-4w-11</strain>
    </source>
</reference>
<dbReference type="PANTHER" id="PTHR47234:SF2">
    <property type="entry name" value="TONB-DEPENDENT RECEPTOR"/>
    <property type="match status" value="1"/>
</dbReference>
<comment type="caution">
    <text evidence="13">The sequence shown here is derived from an EMBL/GenBank/DDBJ whole genome shotgun (WGS) entry which is preliminary data.</text>
</comment>
<keyword evidence="5 9" id="KW-0798">TonB box</keyword>
<dbReference type="EMBL" id="SWKR01000002">
    <property type="protein sequence ID" value="TKD49973.1"/>
    <property type="molecule type" value="Genomic_DNA"/>
</dbReference>
<gene>
    <name evidence="13" type="ORF">FBR43_03750</name>
</gene>
<evidence type="ECO:0000256" key="3">
    <source>
        <dbReference type="ARBA" id="ARBA00022452"/>
    </source>
</evidence>
<dbReference type="InterPro" id="IPR036942">
    <property type="entry name" value="Beta-barrel_TonB_sf"/>
</dbReference>
<evidence type="ECO:0000256" key="7">
    <source>
        <dbReference type="ARBA" id="ARBA00023237"/>
    </source>
</evidence>
<evidence type="ECO:0000313" key="14">
    <source>
        <dbReference type="Proteomes" id="UP000309138"/>
    </source>
</evidence>
<evidence type="ECO:0000259" key="12">
    <source>
        <dbReference type="Pfam" id="PF07715"/>
    </source>
</evidence>
<dbReference type="InterPro" id="IPR000531">
    <property type="entry name" value="Beta-barrel_TonB"/>
</dbReference>
<organism evidence="13 14">
    <name type="scientific">Sphingomonas baiyangensis</name>
    <dbReference type="NCBI Taxonomy" id="2572576"/>
    <lineage>
        <taxon>Bacteria</taxon>
        <taxon>Pseudomonadati</taxon>
        <taxon>Pseudomonadota</taxon>
        <taxon>Alphaproteobacteria</taxon>
        <taxon>Sphingomonadales</taxon>
        <taxon>Sphingomonadaceae</taxon>
        <taxon>Sphingomonas</taxon>
    </lineage>
</organism>
<evidence type="ECO:0000256" key="6">
    <source>
        <dbReference type="ARBA" id="ARBA00023136"/>
    </source>
</evidence>
<dbReference type="PANTHER" id="PTHR47234">
    <property type="match status" value="1"/>
</dbReference>
<keyword evidence="2 8" id="KW-0813">Transport</keyword>
<keyword evidence="13" id="KW-0675">Receptor</keyword>
<evidence type="ECO:0000256" key="5">
    <source>
        <dbReference type="ARBA" id="ARBA00023077"/>
    </source>
</evidence>
<comment type="subcellular location">
    <subcellularLocation>
        <location evidence="1 8">Cell outer membrane</location>
        <topology evidence="1 8">Multi-pass membrane protein</topology>
    </subcellularLocation>
</comment>
<feature type="domain" description="TonB-dependent receptor plug" evidence="12">
    <location>
        <begin position="68"/>
        <end position="176"/>
    </location>
</feature>
<feature type="domain" description="TonB-dependent receptor-like beta-barrel" evidence="11">
    <location>
        <begin position="402"/>
        <end position="944"/>
    </location>
</feature>
<dbReference type="Pfam" id="PF00593">
    <property type="entry name" value="TonB_dep_Rec_b-barrel"/>
    <property type="match status" value="1"/>
</dbReference>
<evidence type="ECO:0000313" key="13">
    <source>
        <dbReference type="EMBL" id="TKD49973.1"/>
    </source>
</evidence>
<keyword evidence="7 8" id="KW-0998">Cell outer membrane</keyword>
<dbReference type="GO" id="GO:0009279">
    <property type="term" value="C:cell outer membrane"/>
    <property type="evidence" value="ECO:0007669"/>
    <property type="project" value="UniProtKB-SubCell"/>
</dbReference>
<comment type="similarity">
    <text evidence="8 9">Belongs to the TonB-dependent receptor family.</text>
</comment>
<dbReference type="OrthoDB" id="7051241at2"/>
<dbReference type="Gene3D" id="2.40.170.20">
    <property type="entry name" value="TonB-dependent receptor, beta-barrel domain"/>
    <property type="match status" value="1"/>
</dbReference>
<dbReference type="InterPro" id="IPR039426">
    <property type="entry name" value="TonB-dep_rcpt-like"/>
</dbReference>
<feature type="chain" id="PRO_5020307455" evidence="10">
    <location>
        <begin position="37"/>
        <end position="982"/>
    </location>
</feature>
<protein>
    <submittedName>
        <fullName evidence="13">TonB-dependent receptor</fullName>
    </submittedName>
</protein>
<feature type="signal peptide" evidence="10">
    <location>
        <begin position="1"/>
        <end position="36"/>
    </location>
</feature>